<dbReference type="AlphaFoldDB" id="A2DLW2"/>
<gene>
    <name evidence="3" type="ORF">TVAG_462510</name>
</gene>
<dbReference type="InParanoid" id="A2DLW2"/>
<evidence type="ECO:0000256" key="1">
    <source>
        <dbReference type="SAM" id="Coils"/>
    </source>
</evidence>
<feature type="compositionally biased region" description="Low complexity" evidence="2">
    <location>
        <begin position="247"/>
        <end position="263"/>
    </location>
</feature>
<dbReference type="VEuPathDB" id="TrichDB:TVAG_462510"/>
<dbReference type="KEGG" id="tva:5464079"/>
<evidence type="ECO:0000256" key="2">
    <source>
        <dbReference type="SAM" id="MobiDB-lite"/>
    </source>
</evidence>
<proteinExistence type="predicted"/>
<feature type="compositionally biased region" description="Polar residues" evidence="2">
    <location>
        <begin position="264"/>
        <end position="278"/>
    </location>
</feature>
<dbReference type="SMR" id="A2DLW2"/>
<feature type="region of interest" description="Disordered" evidence="2">
    <location>
        <begin position="247"/>
        <end position="290"/>
    </location>
</feature>
<dbReference type="VEuPathDB" id="TrichDB:TVAGG3_1012380"/>
<dbReference type="RefSeq" id="XP_001579551.1">
    <property type="nucleotide sequence ID" value="XM_001579501.1"/>
</dbReference>
<dbReference type="Proteomes" id="UP000001542">
    <property type="component" value="Unassembled WGS sequence"/>
</dbReference>
<reference evidence="3" key="1">
    <citation type="submission" date="2006-10" db="EMBL/GenBank/DDBJ databases">
        <authorList>
            <person name="Amadeo P."/>
            <person name="Zhao Q."/>
            <person name="Wortman J."/>
            <person name="Fraser-Liggett C."/>
            <person name="Carlton J."/>
        </authorList>
    </citation>
    <scope>NUCLEOTIDE SEQUENCE</scope>
    <source>
        <strain evidence="3">G3</strain>
    </source>
</reference>
<evidence type="ECO:0000313" key="3">
    <source>
        <dbReference type="EMBL" id="EAY18565.1"/>
    </source>
</evidence>
<name>A2DLW2_TRIV3</name>
<evidence type="ECO:0000313" key="4">
    <source>
        <dbReference type="Proteomes" id="UP000001542"/>
    </source>
</evidence>
<protein>
    <submittedName>
        <fullName evidence="3">Uncharacterized protein</fullName>
    </submittedName>
</protein>
<reference evidence="3" key="2">
    <citation type="journal article" date="2007" name="Science">
        <title>Draft genome sequence of the sexually transmitted pathogen Trichomonas vaginalis.</title>
        <authorList>
            <person name="Carlton J.M."/>
            <person name="Hirt R.P."/>
            <person name="Silva J.C."/>
            <person name="Delcher A.L."/>
            <person name="Schatz M."/>
            <person name="Zhao Q."/>
            <person name="Wortman J.R."/>
            <person name="Bidwell S.L."/>
            <person name="Alsmark U.C.M."/>
            <person name="Besteiro S."/>
            <person name="Sicheritz-Ponten T."/>
            <person name="Noel C.J."/>
            <person name="Dacks J.B."/>
            <person name="Foster P.G."/>
            <person name="Simillion C."/>
            <person name="Van de Peer Y."/>
            <person name="Miranda-Saavedra D."/>
            <person name="Barton G.J."/>
            <person name="Westrop G.D."/>
            <person name="Mueller S."/>
            <person name="Dessi D."/>
            <person name="Fiori P.L."/>
            <person name="Ren Q."/>
            <person name="Paulsen I."/>
            <person name="Zhang H."/>
            <person name="Bastida-Corcuera F.D."/>
            <person name="Simoes-Barbosa A."/>
            <person name="Brown M.T."/>
            <person name="Hayes R.D."/>
            <person name="Mukherjee M."/>
            <person name="Okumura C.Y."/>
            <person name="Schneider R."/>
            <person name="Smith A.J."/>
            <person name="Vanacova S."/>
            <person name="Villalvazo M."/>
            <person name="Haas B.J."/>
            <person name="Pertea M."/>
            <person name="Feldblyum T.V."/>
            <person name="Utterback T.R."/>
            <person name="Shu C.L."/>
            <person name="Osoegawa K."/>
            <person name="de Jong P.J."/>
            <person name="Hrdy I."/>
            <person name="Horvathova L."/>
            <person name="Zubacova Z."/>
            <person name="Dolezal P."/>
            <person name="Malik S.B."/>
            <person name="Logsdon J.M. Jr."/>
            <person name="Henze K."/>
            <person name="Gupta A."/>
            <person name="Wang C.C."/>
            <person name="Dunne R.L."/>
            <person name="Upcroft J.A."/>
            <person name="Upcroft P."/>
            <person name="White O."/>
            <person name="Salzberg S.L."/>
            <person name="Tang P."/>
            <person name="Chiu C.-H."/>
            <person name="Lee Y.-S."/>
            <person name="Embley T.M."/>
            <person name="Coombs G.H."/>
            <person name="Mottram J.C."/>
            <person name="Tachezy J."/>
            <person name="Fraser-Liggett C.M."/>
            <person name="Johnson P.J."/>
        </authorList>
    </citation>
    <scope>NUCLEOTIDE SEQUENCE [LARGE SCALE GENOMIC DNA]</scope>
    <source>
        <strain evidence="3">G3</strain>
    </source>
</reference>
<feature type="coiled-coil region" evidence="1">
    <location>
        <begin position="145"/>
        <end position="242"/>
    </location>
</feature>
<keyword evidence="4" id="KW-1185">Reference proteome</keyword>
<dbReference type="EMBL" id="DS113217">
    <property type="protein sequence ID" value="EAY18565.1"/>
    <property type="molecule type" value="Genomic_DNA"/>
</dbReference>
<sequence length="351" mass="41153">MFLEPEDEFQQPEYLQQQKNILILEINQLKSEIQPLSNKYNQLLEEMNKNNTSDSDQKSSEFSQENYISSQLKELHQENDILIEDLAKLRRNYSTQMEKSLNSDILYQKQCLEQLQIETNQCTSLNDKIRAQLDEILKADYTYLIQEHKKSIDLLKSQLSTLQADESKMIQSYMEITNDMSVITEMERTVSQKRSQLKNLEHQKMRINLELRRVKKDYEFQVMRLENEIAEKENSIRNKLSRDNWRKSMSSYSKSKSSSNSSKMELNSTQENNSQSNIKVEEPQSPLLQSPRVKFHESTVGHGIPLDYAIANSIIRPEIVDDDKIVFNNTDNVDEDDLLDLEPLIPSMIKK</sequence>
<dbReference type="OrthoDB" id="2914378at2759"/>
<accession>A2DLW2</accession>
<organism evidence="3 4">
    <name type="scientific">Trichomonas vaginalis (strain ATCC PRA-98 / G3)</name>
    <dbReference type="NCBI Taxonomy" id="412133"/>
    <lineage>
        <taxon>Eukaryota</taxon>
        <taxon>Metamonada</taxon>
        <taxon>Parabasalia</taxon>
        <taxon>Trichomonadida</taxon>
        <taxon>Trichomonadidae</taxon>
        <taxon>Trichomonas</taxon>
    </lineage>
</organism>
<keyword evidence="1" id="KW-0175">Coiled coil</keyword>